<proteinExistence type="predicted"/>
<gene>
    <name evidence="2" type="ORF">Y1Q_0016408</name>
</gene>
<protein>
    <submittedName>
        <fullName evidence="2">Uncharacterized protein</fullName>
    </submittedName>
</protein>
<evidence type="ECO:0000313" key="3">
    <source>
        <dbReference type="Proteomes" id="UP000050525"/>
    </source>
</evidence>
<reference evidence="2 3" key="1">
    <citation type="journal article" date="2012" name="Genome Biol.">
        <title>Sequencing three crocodilian genomes to illuminate the evolution of archosaurs and amniotes.</title>
        <authorList>
            <person name="St John J.A."/>
            <person name="Braun E.L."/>
            <person name="Isberg S.R."/>
            <person name="Miles L.G."/>
            <person name="Chong A.Y."/>
            <person name="Gongora J."/>
            <person name="Dalzell P."/>
            <person name="Moran C."/>
            <person name="Bed'hom B."/>
            <person name="Abzhanov A."/>
            <person name="Burgess S.C."/>
            <person name="Cooksey A.M."/>
            <person name="Castoe T.A."/>
            <person name="Crawford N.G."/>
            <person name="Densmore L.D."/>
            <person name="Drew J.C."/>
            <person name="Edwards S.V."/>
            <person name="Faircloth B.C."/>
            <person name="Fujita M.K."/>
            <person name="Greenwold M.J."/>
            <person name="Hoffmann F.G."/>
            <person name="Howard J.M."/>
            <person name="Iguchi T."/>
            <person name="Janes D.E."/>
            <person name="Khan S.Y."/>
            <person name="Kohno S."/>
            <person name="de Koning A.J."/>
            <person name="Lance S.L."/>
            <person name="McCarthy F.M."/>
            <person name="McCormack J.E."/>
            <person name="Merchant M.E."/>
            <person name="Peterson D.G."/>
            <person name="Pollock D.D."/>
            <person name="Pourmand N."/>
            <person name="Raney B.J."/>
            <person name="Roessler K.A."/>
            <person name="Sanford J.R."/>
            <person name="Sawyer R.H."/>
            <person name="Schmidt C.J."/>
            <person name="Triplett E.W."/>
            <person name="Tuberville T.D."/>
            <person name="Venegas-Anaya M."/>
            <person name="Howard J.T."/>
            <person name="Jarvis E.D."/>
            <person name="Guillette L.J.Jr."/>
            <person name="Glenn T.C."/>
            <person name="Green R.E."/>
            <person name="Ray D.A."/>
        </authorList>
    </citation>
    <scope>NUCLEOTIDE SEQUENCE [LARGE SCALE GENOMIC DNA]</scope>
    <source>
        <strain evidence="2">KSC_2009_1</strain>
    </source>
</reference>
<dbReference type="AlphaFoldDB" id="A0A151N2L2"/>
<evidence type="ECO:0000256" key="1">
    <source>
        <dbReference type="SAM" id="MobiDB-lite"/>
    </source>
</evidence>
<accession>A0A151N2L2</accession>
<comment type="caution">
    <text evidence="2">The sequence shown here is derived from an EMBL/GenBank/DDBJ whole genome shotgun (WGS) entry which is preliminary data.</text>
</comment>
<dbReference type="Proteomes" id="UP000050525">
    <property type="component" value="Unassembled WGS sequence"/>
</dbReference>
<dbReference type="EMBL" id="AKHW03004113">
    <property type="protein sequence ID" value="KYO31034.1"/>
    <property type="molecule type" value="Genomic_DNA"/>
</dbReference>
<organism evidence="2 3">
    <name type="scientific">Alligator mississippiensis</name>
    <name type="common">American alligator</name>
    <dbReference type="NCBI Taxonomy" id="8496"/>
    <lineage>
        <taxon>Eukaryota</taxon>
        <taxon>Metazoa</taxon>
        <taxon>Chordata</taxon>
        <taxon>Craniata</taxon>
        <taxon>Vertebrata</taxon>
        <taxon>Euteleostomi</taxon>
        <taxon>Archelosauria</taxon>
        <taxon>Archosauria</taxon>
        <taxon>Crocodylia</taxon>
        <taxon>Alligatoridae</taxon>
        <taxon>Alligatorinae</taxon>
        <taxon>Alligator</taxon>
    </lineage>
</organism>
<feature type="region of interest" description="Disordered" evidence="1">
    <location>
        <begin position="84"/>
        <end position="126"/>
    </location>
</feature>
<sequence>MRATPGFLQRCVGTGGSGEMTVSNNCGCSMMDLNLPLSAVGTTASSSPFNDYELFHIAGMTSIGADTQGPGSVISSADITPSMDVCAKGHGRRAPSSSAADPHPIPPSPWKPGSEVGKTHGKDDLQANWRGFLPHQGC</sequence>
<evidence type="ECO:0000313" key="2">
    <source>
        <dbReference type="EMBL" id="KYO31034.1"/>
    </source>
</evidence>
<keyword evidence="3" id="KW-1185">Reference proteome</keyword>
<name>A0A151N2L2_ALLMI</name>